<keyword evidence="12 14" id="KW-0472">Membrane</keyword>
<evidence type="ECO:0000256" key="14">
    <source>
        <dbReference type="SAM" id="Phobius"/>
    </source>
</evidence>
<evidence type="ECO:0000313" key="17">
    <source>
        <dbReference type="EMBL" id="SCM71995.1"/>
    </source>
</evidence>
<feature type="binding site" description="covalent" evidence="13">
    <location>
        <position position="213"/>
    </location>
    <ligand>
        <name>heme c</name>
        <dbReference type="ChEBI" id="CHEBI:61717"/>
    </ligand>
</feature>
<keyword evidence="5 13" id="KW-0349">Heme</keyword>
<keyword evidence="6" id="KW-0679">Respiratory chain</keyword>
<protein>
    <recommendedName>
        <fullName evidence="3">Cytochrome c1</fullName>
    </recommendedName>
</protein>
<dbReference type="GO" id="GO:0016020">
    <property type="term" value="C:membrane"/>
    <property type="evidence" value="ECO:0007669"/>
    <property type="project" value="UniProtKB-SubCell"/>
</dbReference>
<evidence type="ECO:0000256" key="7">
    <source>
        <dbReference type="ARBA" id="ARBA00022692"/>
    </source>
</evidence>
<name>A0A212L377_9HYPH</name>
<keyword evidence="9" id="KW-0249">Electron transport</keyword>
<comment type="similarity">
    <text evidence="2">Belongs to the cytochrome c family.</text>
</comment>
<dbReference type="AlphaFoldDB" id="A0A212L377"/>
<dbReference type="InterPro" id="IPR036909">
    <property type="entry name" value="Cyt_c-like_dom_sf"/>
</dbReference>
<evidence type="ECO:0000256" key="11">
    <source>
        <dbReference type="ARBA" id="ARBA00023004"/>
    </source>
</evidence>
<feature type="signal peptide" evidence="15">
    <location>
        <begin position="1"/>
        <end position="26"/>
    </location>
</feature>
<dbReference type="PRINTS" id="PR00603">
    <property type="entry name" value="CYTOCHROMEC1"/>
</dbReference>
<evidence type="ECO:0000256" key="9">
    <source>
        <dbReference type="ARBA" id="ARBA00022982"/>
    </source>
</evidence>
<keyword evidence="15" id="KW-0732">Signal</keyword>
<feature type="transmembrane region" description="Helical" evidence="14">
    <location>
        <begin position="257"/>
        <end position="275"/>
    </location>
</feature>
<dbReference type="GO" id="GO:0046872">
    <property type="term" value="F:metal ion binding"/>
    <property type="evidence" value="ECO:0007669"/>
    <property type="project" value="UniProtKB-KW"/>
</dbReference>
<gene>
    <name evidence="17" type="ORF">KL86PLE_100422</name>
</gene>
<dbReference type="InterPro" id="IPR009056">
    <property type="entry name" value="Cyt_c-like_dom"/>
</dbReference>
<evidence type="ECO:0000256" key="15">
    <source>
        <dbReference type="SAM" id="SignalP"/>
    </source>
</evidence>
<evidence type="ECO:0000256" key="2">
    <source>
        <dbReference type="ARBA" id="ARBA00006488"/>
    </source>
</evidence>
<dbReference type="PROSITE" id="PS51007">
    <property type="entry name" value="CYTC"/>
    <property type="match status" value="1"/>
</dbReference>
<feature type="binding site" description="covalent" evidence="13">
    <location>
        <position position="71"/>
    </location>
    <ligand>
        <name>heme c</name>
        <dbReference type="ChEBI" id="CHEBI:61717"/>
    </ligand>
</feature>
<feature type="binding site" description="covalent" evidence="13">
    <location>
        <position position="68"/>
    </location>
    <ligand>
        <name>heme c</name>
        <dbReference type="ChEBI" id="CHEBI:61717"/>
    </ligand>
</feature>
<evidence type="ECO:0000256" key="13">
    <source>
        <dbReference type="PIRSR" id="PIRSR602326-1"/>
    </source>
</evidence>
<evidence type="ECO:0000256" key="4">
    <source>
        <dbReference type="ARBA" id="ARBA00022448"/>
    </source>
</evidence>
<evidence type="ECO:0000256" key="1">
    <source>
        <dbReference type="ARBA" id="ARBA00004370"/>
    </source>
</evidence>
<dbReference type="PANTHER" id="PTHR10266:SF3">
    <property type="entry name" value="CYTOCHROME C1, HEME PROTEIN, MITOCHONDRIAL"/>
    <property type="match status" value="1"/>
</dbReference>
<evidence type="ECO:0000256" key="10">
    <source>
        <dbReference type="ARBA" id="ARBA00022989"/>
    </source>
</evidence>
<dbReference type="InterPro" id="IPR002326">
    <property type="entry name" value="Cyt_c1"/>
</dbReference>
<keyword evidence="4" id="KW-0813">Transport</keyword>
<evidence type="ECO:0000256" key="12">
    <source>
        <dbReference type="ARBA" id="ARBA00023136"/>
    </source>
</evidence>
<dbReference type="SUPFAM" id="SSF46626">
    <property type="entry name" value="Cytochrome c"/>
    <property type="match status" value="1"/>
</dbReference>
<sequence length="285" mass="31713">MTAKMIRWAAAAFAAGIALTASIAVAQEEAVEYPLLKPARHEWSFAGIFGRYDQAQLQRGYQVYKDVCSSCHAMKLVNFRNLADEGGPGFSEDAVKVLAATYAIEDGPNDAGEMFERPRLPSDPFPSPFPNDNAARAANGGALPPDLSLIAKARAVHRGFPWFIFDAFWPYQEQGPDYITSLLAGYQDPPEDVTVPEGTYYNPHFINGISLRMPPPIDDDVVEYADGTPQTKQQYAEDVSAFLMWAAEPHLDARKELGFKVMLYLIVFAGILYFVKRQVWRDIAH</sequence>
<evidence type="ECO:0000256" key="8">
    <source>
        <dbReference type="ARBA" id="ARBA00022723"/>
    </source>
</evidence>
<keyword evidence="7 14" id="KW-0812">Transmembrane</keyword>
<keyword evidence="11 13" id="KW-0408">Iron</keyword>
<keyword evidence="8 13" id="KW-0479">Metal-binding</keyword>
<dbReference type="Gene3D" id="1.20.5.100">
    <property type="entry name" value="Cytochrome c1, transmembrane anchor, C-terminal"/>
    <property type="match status" value="1"/>
</dbReference>
<reference evidence="17" key="1">
    <citation type="submission" date="2016-08" db="EMBL/GenBank/DDBJ databases">
        <authorList>
            <person name="Seilhamer J.J."/>
        </authorList>
    </citation>
    <scope>NUCLEOTIDE SEQUENCE</scope>
    <source>
        <strain evidence="17">86</strain>
    </source>
</reference>
<dbReference type="RefSeq" id="WP_288199183.1">
    <property type="nucleotide sequence ID" value="NZ_LT608334.1"/>
</dbReference>
<dbReference type="GO" id="GO:0020037">
    <property type="term" value="F:heme binding"/>
    <property type="evidence" value="ECO:0007669"/>
    <property type="project" value="InterPro"/>
</dbReference>
<comment type="cofactor">
    <cofactor evidence="13">
        <name>heme c</name>
        <dbReference type="ChEBI" id="CHEBI:61717"/>
    </cofactor>
    <text evidence="13">Binds 1 heme c group covalently per subunit.</text>
</comment>
<dbReference type="SUPFAM" id="SSF81496">
    <property type="entry name" value="Cytochrome c1 subunit of cytochrome bc1 complex (Ubiquinol-cytochrome c reductase), transmembrane anchor"/>
    <property type="match status" value="1"/>
</dbReference>
<feature type="domain" description="Cytochrome c" evidence="16">
    <location>
        <begin position="55"/>
        <end position="229"/>
    </location>
</feature>
<dbReference type="Pfam" id="PF02167">
    <property type="entry name" value="Cytochrom_C1"/>
    <property type="match status" value="1"/>
</dbReference>
<organism evidence="17">
    <name type="scientific">uncultured Pleomorphomonas sp</name>
    <dbReference type="NCBI Taxonomy" id="442121"/>
    <lineage>
        <taxon>Bacteria</taxon>
        <taxon>Pseudomonadati</taxon>
        <taxon>Pseudomonadota</taxon>
        <taxon>Alphaproteobacteria</taxon>
        <taxon>Hyphomicrobiales</taxon>
        <taxon>Pleomorphomonadaceae</taxon>
        <taxon>Pleomorphomonas</taxon>
        <taxon>environmental samples</taxon>
    </lineage>
</organism>
<keyword evidence="10 14" id="KW-1133">Transmembrane helix</keyword>
<evidence type="ECO:0000259" key="16">
    <source>
        <dbReference type="PROSITE" id="PS51007"/>
    </source>
</evidence>
<feature type="binding site" description="covalent" evidence="13">
    <location>
        <position position="72"/>
    </location>
    <ligand>
        <name>heme c</name>
        <dbReference type="ChEBI" id="CHEBI:61717"/>
    </ligand>
</feature>
<proteinExistence type="inferred from homology"/>
<comment type="subcellular location">
    <subcellularLocation>
        <location evidence="1">Membrane</location>
    </subcellularLocation>
</comment>
<evidence type="ECO:0000256" key="3">
    <source>
        <dbReference type="ARBA" id="ARBA00016165"/>
    </source>
</evidence>
<dbReference type="EMBL" id="FMJD01000002">
    <property type="protein sequence ID" value="SCM71995.1"/>
    <property type="molecule type" value="Genomic_DNA"/>
</dbReference>
<dbReference type="FunFam" id="1.10.760.10:FF:000011">
    <property type="entry name" value="Cytochrome c1, putative"/>
    <property type="match status" value="1"/>
</dbReference>
<dbReference type="Gene3D" id="1.10.760.10">
    <property type="entry name" value="Cytochrome c-like domain"/>
    <property type="match status" value="1"/>
</dbReference>
<dbReference type="GO" id="GO:0009055">
    <property type="term" value="F:electron transfer activity"/>
    <property type="evidence" value="ECO:0007669"/>
    <property type="project" value="InterPro"/>
</dbReference>
<evidence type="ECO:0000256" key="6">
    <source>
        <dbReference type="ARBA" id="ARBA00022660"/>
    </source>
</evidence>
<dbReference type="PANTHER" id="PTHR10266">
    <property type="entry name" value="CYTOCHROME C1"/>
    <property type="match status" value="1"/>
</dbReference>
<feature type="chain" id="PRO_5012532883" description="Cytochrome c1" evidence="15">
    <location>
        <begin position="27"/>
        <end position="285"/>
    </location>
</feature>
<evidence type="ECO:0000256" key="5">
    <source>
        <dbReference type="ARBA" id="ARBA00022617"/>
    </source>
</evidence>
<accession>A0A212L377</accession>
<dbReference type="InterPro" id="IPR021157">
    <property type="entry name" value="Cyt_c1_TM_anchor_C"/>
</dbReference>